<dbReference type="HOGENOM" id="CLU_1742170_0_0_1"/>
<dbReference type="EMBL" id="GL379787">
    <property type="protein sequence ID" value="EGT31107.1"/>
    <property type="molecule type" value="Genomic_DNA"/>
</dbReference>
<evidence type="ECO:0000313" key="2">
    <source>
        <dbReference type="EMBL" id="EGT31107.1"/>
    </source>
</evidence>
<protein>
    <submittedName>
        <fullName evidence="2">Uncharacterized protein</fullName>
    </submittedName>
</protein>
<evidence type="ECO:0000256" key="1">
    <source>
        <dbReference type="SAM" id="Coils"/>
    </source>
</evidence>
<proteinExistence type="predicted"/>
<dbReference type="Proteomes" id="UP000008068">
    <property type="component" value="Unassembled WGS sequence"/>
</dbReference>
<reference evidence="3" key="1">
    <citation type="submission" date="2011-07" db="EMBL/GenBank/DDBJ databases">
        <authorList>
            <consortium name="Caenorhabditis brenneri Sequencing and Analysis Consortium"/>
            <person name="Wilson R.K."/>
        </authorList>
    </citation>
    <scope>NUCLEOTIDE SEQUENCE [LARGE SCALE GENOMIC DNA]</scope>
    <source>
        <strain evidence="3">PB2801</strain>
    </source>
</reference>
<keyword evidence="1" id="KW-0175">Coiled coil</keyword>
<organism evidence="3">
    <name type="scientific">Caenorhabditis brenneri</name>
    <name type="common">Nematode worm</name>
    <dbReference type="NCBI Taxonomy" id="135651"/>
    <lineage>
        <taxon>Eukaryota</taxon>
        <taxon>Metazoa</taxon>
        <taxon>Ecdysozoa</taxon>
        <taxon>Nematoda</taxon>
        <taxon>Chromadorea</taxon>
        <taxon>Rhabditida</taxon>
        <taxon>Rhabditina</taxon>
        <taxon>Rhabditomorpha</taxon>
        <taxon>Rhabditoidea</taxon>
        <taxon>Rhabditidae</taxon>
        <taxon>Peloderinae</taxon>
        <taxon>Caenorhabditis</taxon>
    </lineage>
</organism>
<feature type="coiled-coil region" evidence="1">
    <location>
        <begin position="79"/>
        <end position="114"/>
    </location>
</feature>
<gene>
    <name evidence="2" type="ORF">CAEBREN_04554</name>
</gene>
<evidence type="ECO:0000313" key="3">
    <source>
        <dbReference type="Proteomes" id="UP000008068"/>
    </source>
</evidence>
<accession>G0MA50</accession>
<dbReference type="InParanoid" id="G0MA50"/>
<keyword evidence="3" id="KW-1185">Reference proteome</keyword>
<dbReference type="AlphaFoldDB" id="G0MA50"/>
<name>G0MA50_CAEBE</name>
<sequence>MDQIDREQADKDAEEQMNREICEFHESFHRNQHMIDRQRDQAEEEILRIEIERVMDQEIWRAEQLFAMERRLNPNISYNDRLNRNNVEVLEKLEEKLEKEYTRLQNNAENKTENAGIEVEVGKQVFDQDGQLETNEQLTDELAENDKHHN</sequence>